<evidence type="ECO:0000256" key="3">
    <source>
        <dbReference type="ARBA" id="ARBA00013208"/>
    </source>
</evidence>
<evidence type="ECO:0000313" key="9">
    <source>
        <dbReference type="EMBL" id="GAA0370665.1"/>
    </source>
</evidence>
<dbReference type="PROSITE" id="PS00760">
    <property type="entry name" value="SPASE_I_2"/>
    <property type="match status" value="1"/>
</dbReference>
<dbReference type="RefSeq" id="WP_343847122.1">
    <property type="nucleotide sequence ID" value="NZ_BAAAEI010000023.1"/>
</dbReference>
<evidence type="ECO:0000256" key="1">
    <source>
        <dbReference type="ARBA" id="ARBA00000677"/>
    </source>
</evidence>
<keyword evidence="5 6" id="KW-0378">Hydrolase</keyword>
<dbReference type="EMBL" id="BAAAEI010000023">
    <property type="protein sequence ID" value="GAA0370665.1"/>
    <property type="molecule type" value="Genomic_DNA"/>
</dbReference>
<dbReference type="EC" id="3.4.21.89" evidence="3 6"/>
<dbReference type="SUPFAM" id="SSF51306">
    <property type="entry name" value="LexA/Signal peptidase"/>
    <property type="match status" value="1"/>
</dbReference>
<comment type="catalytic activity">
    <reaction evidence="1 6">
        <text>Cleavage of hydrophobic, N-terminal signal or leader sequences from secreted and periplasmic proteins.</text>
        <dbReference type="EC" id="3.4.21.89"/>
    </reaction>
</comment>
<evidence type="ECO:0000256" key="5">
    <source>
        <dbReference type="ARBA" id="ARBA00022801"/>
    </source>
</evidence>
<evidence type="ECO:0000259" key="8">
    <source>
        <dbReference type="Pfam" id="PF10502"/>
    </source>
</evidence>
<dbReference type="PANTHER" id="PTHR43390:SF1">
    <property type="entry name" value="CHLOROPLAST PROCESSING PEPTIDASE"/>
    <property type="match status" value="1"/>
</dbReference>
<evidence type="ECO:0000256" key="2">
    <source>
        <dbReference type="ARBA" id="ARBA00009370"/>
    </source>
</evidence>
<dbReference type="PRINTS" id="PR00727">
    <property type="entry name" value="LEADERPTASE"/>
</dbReference>
<evidence type="ECO:0000256" key="6">
    <source>
        <dbReference type="RuleBase" id="RU362042"/>
    </source>
</evidence>
<dbReference type="InterPro" id="IPR000223">
    <property type="entry name" value="Pept_S26A_signal_pept_1"/>
</dbReference>
<organism evidence="9 10">
    <name type="scientific">Bowmanella denitrificans</name>
    <dbReference type="NCBI Taxonomy" id="366582"/>
    <lineage>
        <taxon>Bacteria</taxon>
        <taxon>Pseudomonadati</taxon>
        <taxon>Pseudomonadota</taxon>
        <taxon>Gammaproteobacteria</taxon>
        <taxon>Alteromonadales</taxon>
        <taxon>Alteromonadaceae</taxon>
        <taxon>Bowmanella</taxon>
    </lineage>
</organism>
<feature type="signal peptide" evidence="7">
    <location>
        <begin position="1"/>
        <end position="30"/>
    </location>
</feature>
<accession>A0ABP3HJV2</accession>
<comment type="similarity">
    <text evidence="2 6">Belongs to the peptidase S26 family.</text>
</comment>
<comment type="subcellular location">
    <subcellularLocation>
        <location evidence="6">Membrane</location>
        <topology evidence="6">Multi-pass membrane protein</topology>
    </subcellularLocation>
</comment>
<feature type="chain" id="PRO_5045512741" description="Signal peptidase I" evidence="7">
    <location>
        <begin position="31"/>
        <end position="216"/>
    </location>
</feature>
<gene>
    <name evidence="9" type="primary">lepB_2</name>
    <name evidence="9" type="ORF">GCM10009092_38720</name>
</gene>
<name>A0ABP3HJV2_9ALTE</name>
<evidence type="ECO:0000313" key="10">
    <source>
        <dbReference type="Proteomes" id="UP001501757"/>
    </source>
</evidence>
<reference evidence="10" key="1">
    <citation type="journal article" date="2019" name="Int. J. Syst. Evol. Microbiol.">
        <title>The Global Catalogue of Microorganisms (GCM) 10K type strain sequencing project: providing services to taxonomists for standard genome sequencing and annotation.</title>
        <authorList>
            <consortium name="The Broad Institute Genomics Platform"/>
            <consortium name="The Broad Institute Genome Sequencing Center for Infectious Disease"/>
            <person name="Wu L."/>
            <person name="Ma J."/>
        </authorList>
    </citation>
    <scope>NUCLEOTIDE SEQUENCE [LARGE SCALE GENOMIC DNA]</scope>
    <source>
        <strain evidence="10">JCM 13378</strain>
    </source>
</reference>
<dbReference type="NCBIfam" id="TIGR02227">
    <property type="entry name" value="sigpep_I_bact"/>
    <property type="match status" value="1"/>
</dbReference>
<keyword evidence="10" id="KW-1185">Reference proteome</keyword>
<comment type="caution">
    <text evidence="9">The sequence shown here is derived from an EMBL/GenBank/DDBJ whole genome shotgun (WGS) entry which is preliminary data.</text>
</comment>
<dbReference type="CDD" id="cd06530">
    <property type="entry name" value="S26_SPase_I"/>
    <property type="match status" value="1"/>
</dbReference>
<dbReference type="Proteomes" id="UP001501757">
    <property type="component" value="Unassembled WGS sequence"/>
</dbReference>
<evidence type="ECO:0000256" key="7">
    <source>
        <dbReference type="SAM" id="SignalP"/>
    </source>
</evidence>
<dbReference type="InterPro" id="IPR019533">
    <property type="entry name" value="Peptidase_S26"/>
</dbReference>
<dbReference type="Gene3D" id="2.10.109.10">
    <property type="entry name" value="Umud Fragment, subunit A"/>
    <property type="match status" value="1"/>
</dbReference>
<protein>
    <recommendedName>
        <fullName evidence="4 6">Signal peptidase I</fullName>
        <ecNumber evidence="3 6">3.4.21.89</ecNumber>
    </recommendedName>
</protein>
<proteinExistence type="inferred from homology"/>
<keyword evidence="7" id="KW-0732">Signal</keyword>
<sequence length="216" mass="24297">MRSKLNKLIKDNRGLLVFVALMLVFRSAVADWNDVPTGSMKPTIVEGDRILVDKLAYDLRLPFTNVSLKKLGDPSRGDIIVFESQKAGDRLVKRVVGIPGDVVEMRNNRLFINGQPLNYASLNRSVEGADLLENLHGVEHAVRIKAGNQPLANFPQVKVPDNAYLALGDNRDNSADSRVIGFIPRDEIRGRAHHVLFSLNYENYFLPRSERFYKAI</sequence>
<evidence type="ECO:0000256" key="4">
    <source>
        <dbReference type="ARBA" id="ARBA00019232"/>
    </source>
</evidence>
<dbReference type="Pfam" id="PF10502">
    <property type="entry name" value="Peptidase_S26"/>
    <property type="match status" value="1"/>
</dbReference>
<feature type="domain" description="Peptidase S26" evidence="8">
    <location>
        <begin position="15"/>
        <end position="195"/>
    </location>
</feature>
<dbReference type="InterPro" id="IPR019757">
    <property type="entry name" value="Pept_S26A_signal_pept_1_Lys-AS"/>
</dbReference>
<dbReference type="InterPro" id="IPR036286">
    <property type="entry name" value="LexA/Signal_pep-like_sf"/>
</dbReference>
<dbReference type="PANTHER" id="PTHR43390">
    <property type="entry name" value="SIGNAL PEPTIDASE I"/>
    <property type="match status" value="1"/>
</dbReference>
<keyword evidence="6" id="KW-0645">Protease</keyword>